<accession>F4SBA8</accession>
<dbReference type="AlphaFoldDB" id="F4SBA8"/>
<feature type="region of interest" description="Disordered" evidence="1">
    <location>
        <begin position="1"/>
        <end position="57"/>
    </location>
</feature>
<sequence length="264" mass="29851">MDSRRRSNPLHLMKISDKYPYEPRNVERPSVVSDYTSAAPMAPDSSDGSEGSTDHELSVISEPAKVPGAQLNDAALRTCRTRSGALPSRIGIPGNSSPLCDLPNESRYYHLNESRLPRDVRKSKLAFLKAAGRIDVDGLEGTLPNRRVSTLSIEKANLMLTHQGTLPETTSRATRCLVERAVIFEDPAMWLVMKRWPFLPTSEDQLRNGYHCPDHVRARIEMDIAYLLQMQPHAVPEVDLLEYFFLLDDWYESGDMVDHEIFQV</sequence>
<protein>
    <submittedName>
        <fullName evidence="2">Uncharacterized protein</fullName>
    </submittedName>
</protein>
<dbReference type="RefSeq" id="XP_007418655.1">
    <property type="nucleotide sequence ID" value="XM_007418593.1"/>
</dbReference>
<keyword evidence="3" id="KW-1185">Reference proteome</keyword>
<dbReference type="InParanoid" id="F4SBA8"/>
<evidence type="ECO:0000313" key="3">
    <source>
        <dbReference type="Proteomes" id="UP000001072"/>
    </source>
</evidence>
<name>F4SBA8_MELLP</name>
<gene>
    <name evidence="2" type="ORF">MELLADRAFT_69595</name>
</gene>
<dbReference type="GeneID" id="18931270"/>
<feature type="compositionally biased region" description="Basic and acidic residues" evidence="1">
    <location>
        <begin position="14"/>
        <end position="27"/>
    </location>
</feature>
<organism evidence="3">
    <name type="scientific">Melampsora larici-populina (strain 98AG31 / pathotype 3-4-7)</name>
    <name type="common">Poplar leaf rust fungus</name>
    <dbReference type="NCBI Taxonomy" id="747676"/>
    <lineage>
        <taxon>Eukaryota</taxon>
        <taxon>Fungi</taxon>
        <taxon>Dikarya</taxon>
        <taxon>Basidiomycota</taxon>
        <taxon>Pucciniomycotina</taxon>
        <taxon>Pucciniomycetes</taxon>
        <taxon>Pucciniales</taxon>
        <taxon>Melampsoraceae</taxon>
        <taxon>Melampsora</taxon>
    </lineage>
</organism>
<dbReference type="KEGG" id="mlr:MELLADRAFT_69595"/>
<dbReference type="Proteomes" id="UP000001072">
    <property type="component" value="Unassembled WGS sequence"/>
</dbReference>
<dbReference type="VEuPathDB" id="FungiDB:MELLADRAFT_69595"/>
<reference evidence="3" key="1">
    <citation type="journal article" date="2011" name="Proc. Natl. Acad. Sci. U.S.A.">
        <title>Obligate biotrophy features unraveled by the genomic analysis of rust fungi.</title>
        <authorList>
            <person name="Duplessis S."/>
            <person name="Cuomo C.A."/>
            <person name="Lin Y.-C."/>
            <person name="Aerts A."/>
            <person name="Tisserant E."/>
            <person name="Veneault-Fourrey C."/>
            <person name="Joly D.L."/>
            <person name="Hacquard S."/>
            <person name="Amselem J."/>
            <person name="Cantarel B.L."/>
            <person name="Chiu R."/>
            <person name="Coutinho P.M."/>
            <person name="Feau N."/>
            <person name="Field M."/>
            <person name="Frey P."/>
            <person name="Gelhaye E."/>
            <person name="Goldberg J."/>
            <person name="Grabherr M.G."/>
            <person name="Kodira C.D."/>
            <person name="Kohler A."/>
            <person name="Kuees U."/>
            <person name="Lindquist E.A."/>
            <person name="Lucas S.M."/>
            <person name="Mago R."/>
            <person name="Mauceli E."/>
            <person name="Morin E."/>
            <person name="Murat C."/>
            <person name="Pangilinan J.L."/>
            <person name="Park R."/>
            <person name="Pearson M."/>
            <person name="Quesneville H."/>
            <person name="Rouhier N."/>
            <person name="Sakthikumar S."/>
            <person name="Salamov A.A."/>
            <person name="Schmutz J."/>
            <person name="Selles B."/>
            <person name="Shapiro H."/>
            <person name="Tanguay P."/>
            <person name="Tuskan G.A."/>
            <person name="Henrissat B."/>
            <person name="Van de Peer Y."/>
            <person name="Rouze P."/>
            <person name="Ellis J.G."/>
            <person name="Dodds P.N."/>
            <person name="Schein J.E."/>
            <person name="Zhong S."/>
            <person name="Hamelin R.C."/>
            <person name="Grigoriev I.V."/>
            <person name="Szabo L.J."/>
            <person name="Martin F."/>
        </authorList>
    </citation>
    <scope>NUCLEOTIDE SEQUENCE [LARGE SCALE GENOMIC DNA]</scope>
    <source>
        <strain evidence="3">98AG31 / pathotype 3-4-7</strain>
    </source>
</reference>
<dbReference type="EMBL" id="GL883186">
    <property type="protein sequence ID" value="EGF98074.1"/>
    <property type="molecule type" value="Genomic_DNA"/>
</dbReference>
<evidence type="ECO:0000313" key="2">
    <source>
        <dbReference type="EMBL" id="EGF98074.1"/>
    </source>
</evidence>
<dbReference type="HOGENOM" id="CLU_1054023_0_0_1"/>
<evidence type="ECO:0000256" key="1">
    <source>
        <dbReference type="SAM" id="MobiDB-lite"/>
    </source>
</evidence>
<proteinExistence type="predicted"/>